<dbReference type="Gramene" id="AET2Gv21066300.45">
    <property type="protein sequence ID" value="AET2Gv21066300.45"/>
    <property type="gene ID" value="AET2Gv21066300"/>
</dbReference>
<organism evidence="2 3">
    <name type="scientific">Aegilops tauschii subsp. strangulata</name>
    <name type="common">Goatgrass</name>
    <dbReference type="NCBI Taxonomy" id="200361"/>
    <lineage>
        <taxon>Eukaryota</taxon>
        <taxon>Viridiplantae</taxon>
        <taxon>Streptophyta</taxon>
        <taxon>Embryophyta</taxon>
        <taxon>Tracheophyta</taxon>
        <taxon>Spermatophyta</taxon>
        <taxon>Magnoliopsida</taxon>
        <taxon>Liliopsida</taxon>
        <taxon>Poales</taxon>
        <taxon>Poaceae</taxon>
        <taxon>BOP clade</taxon>
        <taxon>Pooideae</taxon>
        <taxon>Triticodae</taxon>
        <taxon>Triticeae</taxon>
        <taxon>Triticinae</taxon>
        <taxon>Aegilops</taxon>
    </lineage>
</organism>
<sequence>MSAGEGKKTACVTGGSGYIASALIKLLLEKGYAVKTTVRDPGSFLVSSLLVLSCTYVRTSATFPSEFEVRSYRFYTFLSGV</sequence>
<reference evidence="3" key="2">
    <citation type="journal article" date="2017" name="Nat. Plants">
        <title>The Aegilops tauschii genome reveals multiple impacts of transposons.</title>
        <authorList>
            <person name="Zhao G."/>
            <person name="Zou C."/>
            <person name="Li K."/>
            <person name="Wang K."/>
            <person name="Li T."/>
            <person name="Gao L."/>
            <person name="Zhang X."/>
            <person name="Wang H."/>
            <person name="Yang Z."/>
            <person name="Liu X."/>
            <person name="Jiang W."/>
            <person name="Mao L."/>
            <person name="Kong X."/>
            <person name="Jiao Y."/>
            <person name="Jia J."/>
        </authorList>
    </citation>
    <scope>NUCLEOTIDE SEQUENCE [LARGE SCALE GENOMIC DNA]</scope>
    <source>
        <strain evidence="3">cv. AL8/78</strain>
    </source>
</reference>
<dbReference type="EnsemblPlants" id="AET2Gv21066300.44">
    <property type="protein sequence ID" value="AET2Gv21066300.44"/>
    <property type="gene ID" value="AET2Gv21066300"/>
</dbReference>
<dbReference type="Gramene" id="AET2Gv21066300.44">
    <property type="protein sequence ID" value="AET2Gv21066300.44"/>
    <property type="gene ID" value="AET2Gv21066300"/>
</dbReference>
<name>A0A453D2N5_AEGTS</name>
<dbReference type="Pfam" id="PF01370">
    <property type="entry name" value="Epimerase"/>
    <property type="match status" value="1"/>
</dbReference>
<reference evidence="2" key="3">
    <citation type="journal article" date="2017" name="Nature">
        <title>Genome sequence of the progenitor of the wheat D genome Aegilops tauschii.</title>
        <authorList>
            <person name="Luo M.C."/>
            <person name="Gu Y.Q."/>
            <person name="Puiu D."/>
            <person name="Wang H."/>
            <person name="Twardziok S.O."/>
            <person name="Deal K.R."/>
            <person name="Huo N."/>
            <person name="Zhu T."/>
            <person name="Wang L."/>
            <person name="Wang Y."/>
            <person name="McGuire P.E."/>
            <person name="Liu S."/>
            <person name="Long H."/>
            <person name="Ramasamy R.K."/>
            <person name="Rodriguez J.C."/>
            <person name="Van S.L."/>
            <person name="Yuan L."/>
            <person name="Wang Z."/>
            <person name="Xia Z."/>
            <person name="Xiao L."/>
            <person name="Anderson O.D."/>
            <person name="Ouyang S."/>
            <person name="Liang Y."/>
            <person name="Zimin A.V."/>
            <person name="Pertea G."/>
            <person name="Qi P."/>
            <person name="Bennetzen J.L."/>
            <person name="Dai X."/>
            <person name="Dawson M.W."/>
            <person name="Muller H.G."/>
            <person name="Kugler K."/>
            <person name="Rivarola-Duarte L."/>
            <person name="Spannagl M."/>
            <person name="Mayer K.F.X."/>
            <person name="Lu F.H."/>
            <person name="Bevan M.W."/>
            <person name="Leroy P."/>
            <person name="Li P."/>
            <person name="You F.M."/>
            <person name="Sun Q."/>
            <person name="Liu Z."/>
            <person name="Lyons E."/>
            <person name="Wicker T."/>
            <person name="Salzberg S.L."/>
            <person name="Devos K.M."/>
            <person name="Dvorak J."/>
        </authorList>
    </citation>
    <scope>NUCLEOTIDE SEQUENCE [LARGE SCALE GENOMIC DNA]</scope>
    <source>
        <strain evidence="2">cv. AL8/78</strain>
    </source>
</reference>
<dbReference type="Proteomes" id="UP000015105">
    <property type="component" value="Chromosome 2D"/>
</dbReference>
<reference evidence="2" key="5">
    <citation type="journal article" date="2021" name="G3 (Bethesda)">
        <title>Aegilops tauschii genome assembly Aet v5.0 features greater sequence contiguity and improved annotation.</title>
        <authorList>
            <person name="Wang L."/>
            <person name="Zhu T."/>
            <person name="Rodriguez J.C."/>
            <person name="Deal K.R."/>
            <person name="Dubcovsky J."/>
            <person name="McGuire P.E."/>
            <person name="Lux T."/>
            <person name="Spannagl M."/>
            <person name="Mayer K.F.X."/>
            <person name="Baldrich P."/>
            <person name="Meyers B.C."/>
            <person name="Huo N."/>
            <person name="Gu Y.Q."/>
            <person name="Zhou H."/>
            <person name="Devos K.M."/>
            <person name="Bennetzen J.L."/>
            <person name="Unver T."/>
            <person name="Budak H."/>
            <person name="Gulick P.J."/>
            <person name="Galiba G."/>
            <person name="Kalapos B."/>
            <person name="Nelson D.R."/>
            <person name="Li P."/>
            <person name="You F.M."/>
            <person name="Luo M.C."/>
            <person name="Dvorak J."/>
        </authorList>
    </citation>
    <scope>NUCLEOTIDE SEQUENCE [LARGE SCALE GENOMIC DNA]</scope>
    <source>
        <strain evidence="2">cv. AL8/78</strain>
    </source>
</reference>
<dbReference type="AlphaFoldDB" id="A0A453D2N5"/>
<feature type="domain" description="NAD-dependent epimerase/dehydratase" evidence="1">
    <location>
        <begin position="11"/>
        <end position="42"/>
    </location>
</feature>
<protein>
    <recommendedName>
        <fullName evidence="1">NAD-dependent epimerase/dehydratase domain-containing protein</fullName>
    </recommendedName>
</protein>
<keyword evidence="3" id="KW-1185">Reference proteome</keyword>
<dbReference type="SUPFAM" id="SSF51735">
    <property type="entry name" value="NAD(P)-binding Rossmann-fold domains"/>
    <property type="match status" value="1"/>
</dbReference>
<dbReference type="Gene3D" id="3.40.50.720">
    <property type="entry name" value="NAD(P)-binding Rossmann-like Domain"/>
    <property type="match status" value="1"/>
</dbReference>
<accession>A0A453D2N5</accession>
<reference evidence="2" key="4">
    <citation type="submission" date="2019-03" db="UniProtKB">
        <authorList>
            <consortium name="EnsemblPlants"/>
        </authorList>
    </citation>
    <scope>IDENTIFICATION</scope>
</reference>
<evidence type="ECO:0000313" key="2">
    <source>
        <dbReference type="EnsemblPlants" id="AET2Gv21066300.44"/>
    </source>
</evidence>
<evidence type="ECO:0000259" key="1">
    <source>
        <dbReference type="Pfam" id="PF01370"/>
    </source>
</evidence>
<evidence type="ECO:0000313" key="3">
    <source>
        <dbReference type="Proteomes" id="UP000015105"/>
    </source>
</evidence>
<dbReference type="InterPro" id="IPR001509">
    <property type="entry name" value="Epimerase_deHydtase"/>
</dbReference>
<dbReference type="InterPro" id="IPR036291">
    <property type="entry name" value="NAD(P)-bd_dom_sf"/>
</dbReference>
<dbReference type="EnsemblPlants" id="AET2Gv21066300.45">
    <property type="protein sequence ID" value="AET2Gv21066300.45"/>
    <property type="gene ID" value="AET2Gv21066300"/>
</dbReference>
<proteinExistence type="predicted"/>
<reference evidence="3" key="1">
    <citation type="journal article" date="2014" name="Science">
        <title>Ancient hybridizations among the ancestral genomes of bread wheat.</title>
        <authorList>
            <consortium name="International Wheat Genome Sequencing Consortium,"/>
            <person name="Marcussen T."/>
            <person name="Sandve S.R."/>
            <person name="Heier L."/>
            <person name="Spannagl M."/>
            <person name="Pfeifer M."/>
            <person name="Jakobsen K.S."/>
            <person name="Wulff B.B."/>
            <person name="Steuernagel B."/>
            <person name="Mayer K.F."/>
            <person name="Olsen O.A."/>
        </authorList>
    </citation>
    <scope>NUCLEOTIDE SEQUENCE [LARGE SCALE GENOMIC DNA]</scope>
    <source>
        <strain evidence="3">cv. AL8/78</strain>
    </source>
</reference>